<dbReference type="EMBL" id="CP042425">
    <property type="protein sequence ID" value="QEL19403.1"/>
    <property type="molecule type" value="Genomic_DNA"/>
</dbReference>
<feature type="chain" id="PRO_5022865255" description="DUF3352 domain-containing protein" evidence="1">
    <location>
        <begin position="20"/>
        <end position="568"/>
    </location>
</feature>
<name>A0A5C1AMR3_9BACT</name>
<keyword evidence="3" id="KW-1185">Reference proteome</keyword>
<accession>A0A5C1AMR3</accession>
<organism evidence="2 3">
    <name type="scientific">Limnoglobus roseus</name>
    <dbReference type="NCBI Taxonomy" id="2598579"/>
    <lineage>
        <taxon>Bacteria</taxon>
        <taxon>Pseudomonadati</taxon>
        <taxon>Planctomycetota</taxon>
        <taxon>Planctomycetia</taxon>
        <taxon>Gemmatales</taxon>
        <taxon>Gemmataceae</taxon>
        <taxon>Limnoglobus</taxon>
    </lineage>
</organism>
<reference evidence="3" key="1">
    <citation type="submission" date="2019-08" db="EMBL/GenBank/DDBJ databases">
        <title>Limnoglobus roseus gen. nov., sp. nov., a novel freshwater planctomycete with a giant genome from the family Gemmataceae.</title>
        <authorList>
            <person name="Kulichevskaya I.S."/>
            <person name="Naumoff D.G."/>
            <person name="Miroshnikov K."/>
            <person name="Ivanova A."/>
            <person name="Philippov D.A."/>
            <person name="Hakobyan A."/>
            <person name="Rijpstra I.C."/>
            <person name="Sinninghe Damste J.S."/>
            <person name="Liesack W."/>
            <person name="Dedysh S.N."/>
        </authorList>
    </citation>
    <scope>NUCLEOTIDE SEQUENCE [LARGE SCALE GENOMIC DNA]</scope>
    <source>
        <strain evidence="3">PX52</strain>
    </source>
</reference>
<evidence type="ECO:0008006" key="4">
    <source>
        <dbReference type="Google" id="ProtNLM"/>
    </source>
</evidence>
<dbReference type="KEGG" id="lrs:PX52LOC_06474"/>
<proteinExistence type="predicted"/>
<gene>
    <name evidence="2" type="ORF">PX52LOC_06474</name>
</gene>
<keyword evidence="1" id="KW-0732">Signal</keyword>
<dbReference type="Proteomes" id="UP000324974">
    <property type="component" value="Chromosome"/>
</dbReference>
<evidence type="ECO:0000313" key="3">
    <source>
        <dbReference type="Proteomes" id="UP000324974"/>
    </source>
</evidence>
<evidence type="ECO:0000256" key="1">
    <source>
        <dbReference type="SAM" id="SignalP"/>
    </source>
</evidence>
<dbReference type="RefSeq" id="WP_149113796.1">
    <property type="nucleotide sequence ID" value="NZ_CP042425.1"/>
</dbReference>
<dbReference type="AlphaFoldDB" id="A0A5C1AMR3"/>
<protein>
    <recommendedName>
        <fullName evidence="4">DUF3352 domain-containing protein</fullName>
    </recommendedName>
</protein>
<feature type="signal peptide" evidence="1">
    <location>
        <begin position="1"/>
        <end position="19"/>
    </location>
</feature>
<dbReference type="OrthoDB" id="245331at2"/>
<sequence length="568" mass="61880">MRMLVTAVVLLATALPLVAQPTATPRDELLSLVPSDTAICLIVQGVRDRSQAVAASPLAAWVSQKYGTALGAAPELQKLKDVETLFTSFLGVTPTDLRDDIFGDAIVLTYKPGPVGKPEQEQGCVMLKARDPAKLAKLVDQLNKVQNATKELTAIVPLKYRGQEYFKRAKSDDRSEFYLLDDGLFVFAAQEASIHSVIDQRLAPKNNPPPIAKSIEQLRVQDAFILCWFNPRKLDTEVKAHIAAAGSAKEKAARQQFAQIWSALDNIAIYLDAKADLEFGVAAAYRADALPGELRSFLQSRPKSSALWQVIPEDALLAIAGRATGRQIMDVLLSFTPAEDRDEVRQEIEKSLGAVIGRQKVPDVLRGIGPDWGVWVTQPGTGGWWPTVTLAVGVTDDPATVRTAVEKTVAFYSQFAQVGYNRDHDDQIESQTERPVAGPEVTIFSNPKLFSNGFLPCYALSEGHLIVSSSPKQVAAFRKPGAVKVPPDEAVVLRVSGAALQGYLGKHGKEIAEWAATQQDRPVASVNREVTTLAEILHVLDRGELVLRGDGQVLRCGVRLKFIQPLTK</sequence>
<evidence type="ECO:0000313" key="2">
    <source>
        <dbReference type="EMBL" id="QEL19403.1"/>
    </source>
</evidence>